<evidence type="ECO:0000256" key="1">
    <source>
        <dbReference type="ARBA" id="ARBA00004922"/>
    </source>
</evidence>
<dbReference type="STRING" id="1157962.A0A250WP59"/>
<dbReference type="InterPro" id="IPR038577">
    <property type="entry name" value="GT10-like_C_sf"/>
</dbReference>
<gene>
    <name evidence="7" type="ORF">CEUSTIGMA_g64.t1</name>
</gene>
<dbReference type="PANTHER" id="PTHR11929:SF194">
    <property type="entry name" value="ALPHA-(1,3)-FUCOSYLTRANSFERASE 10"/>
    <property type="match status" value="1"/>
</dbReference>
<comment type="caution">
    <text evidence="7">The sequence shown here is derived from an EMBL/GenBank/DDBJ whole genome shotgun (WGS) entry which is preliminary data.</text>
</comment>
<keyword evidence="5" id="KW-0333">Golgi apparatus</keyword>
<reference evidence="7 8" key="1">
    <citation type="submission" date="2017-08" db="EMBL/GenBank/DDBJ databases">
        <title>Acidophilic green algal genome provides insights into adaptation to an acidic environment.</title>
        <authorList>
            <person name="Hirooka S."/>
            <person name="Hirose Y."/>
            <person name="Kanesaki Y."/>
            <person name="Higuchi S."/>
            <person name="Fujiwara T."/>
            <person name="Onuma R."/>
            <person name="Era A."/>
            <person name="Ohbayashi R."/>
            <person name="Uzuka A."/>
            <person name="Nozaki H."/>
            <person name="Yoshikawa H."/>
            <person name="Miyagishima S.Y."/>
        </authorList>
    </citation>
    <scope>NUCLEOTIDE SEQUENCE [LARGE SCALE GENOMIC DNA]</scope>
    <source>
        <strain evidence="7 8">NIES-2499</strain>
    </source>
</reference>
<keyword evidence="5" id="KW-1133">Transmembrane helix</keyword>
<comment type="subcellular location">
    <subcellularLocation>
        <location evidence="5">Golgi apparatus</location>
        <location evidence="5">Golgi stack membrane</location>
        <topology evidence="5">Single-pass type II membrane protein</topology>
    </subcellularLocation>
</comment>
<dbReference type="OrthoDB" id="427096at2759"/>
<dbReference type="InterPro" id="IPR055270">
    <property type="entry name" value="Glyco_tran_10_C"/>
</dbReference>
<feature type="domain" description="Fucosyltransferase C-terminal" evidence="6">
    <location>
        <begin position="241"/>
        <end position="428"/>
    </location>
</feature>
<keyword evidence="5" id="KW-0472">Membrane</keyword>
<dbReference type="Pfam" id="PF00852">
    <property type="entry name" value="Glyco_transf_10"/>
    <property type="match status" value="1"/>
</dbReference>
<keyword evidence="8" id="KW-1185">Reference proteome</keyword>
<comment type="similarity">
    <text evidence="2 5">Belongs to the glycosyltransferase 10 family.</text>
</comment>
<dbReference type="GO" id="GO:0046920">
    <property type="term" value="F:alpha-(1-&gt;3)-fucosyltransferase activity"/>
    <property type="evidence" value="ECO:0007669"/>
    <property type="project" value="TreeGrafter"/>
</dbReference>
<dbReference type="EC" id="2.4.1.-" evidence="5"/>
<evidence type="ECO:0000256" key="2">
    <source>
        <dbReference type="ARBA" id="ARBA00008919"/>
    </source>
</evidence>
<keyword evidence="5" id="KW-0812">Transmembrane</keyword>
<dbReference type="Gene3D" id="3.40.50.11660">
    <property type="entry name" value="Glycosyl transferase family 10, C-terminal domain"/>
    <property type="match status" value="1"/>
</dbReference>
<name>A0A250WP59_9CHLO</name>
<evidence type="ECO:0000313" key="7">
    <source>
        <dbReference type="EMBL" id="GAX72608.1"/>
    </source>
</evidence>
<dbReference type="SUPFAM" id="SSF53756">
    <property type="entry name" value="UDP-Glycosyltransferase/glycogen phosphorylase"/>
    <property type="match status" value="1"/>
</dbReference>
<evidence type="ECO:0000256" key="4">
    <source>
        <dbReference type="ARBA" id="ARBA00022679"/>
    </source>
</evidence>
<evidence type="ECO:0000259" key="6">
    <source>
        <dbReference type="Pfam" id="PF00852"/>
    </source>
</evidence>
<dbReference type="AlphaFoldDB" id="A0A250WP59"/>
<dbReference type="InterPro" id="IPR001503">
    <property type="entry name" value="Glyco_trans_10"/>
</dbReference>
<dbReference type="EMBL" id="BEGY01000001">
    <property type="protein sequence ID" value="GAX72608.1"/>
    <property type="molecule type" value="Genomic_DNA"/>
</dbReference>
<keyword evidence="4 5" id="KW-0808">Transferase</keyword>
<evidence type="ECO:0000256" key="5">
    <source>
        <dbReference type="RuleBase" id="RU003832"/>
    </source>
</evidence>
<sequence length="461" mass="51323">MRISAPTALIVAVTLCMSVPLAVLYIAEKLSMSPSITWHASQEAGSILLSKKHPIPSDKQAVSPMSPSLPVELISNTTSSISSSVEGEGRAMPTHVPPVLIAIDKGKTFQHPFPLPMQRGQFTKDKPWVEKDCTTEEGQPLSCTFSLHSEAMKTAEGIYYHMPSNMDMPKKSSPQQVLFCVAEESPSYYPTLNDANHMSKCDAEATLRTCSQVRQYFYERLQDKVTGRLDMHVPPVPFEVKQHALVYINGNCYPPSGRGKIMEGLLALGDTAKVPVHSYGACQNNRHLDEKNKEAGGAKTGVISKYKFCVAMENSISYEYVTEKIWEGLASGCIPVYLGTPNIRDLVPDPGSVIVYGPGGDVNSPLELDALMHKIGSDRALYESYLAWKTKPLASLGSFYRNSFLPEIQTTNECRMCRFIVQHRKNPQQKYTTCLFNETWMEARRKAGIGRKSFVRRRQRS</sequence>
<comment type="pathway">
    <text evidence="1">Protein modification; protein glycosylation.</text>
</comment>
<protein>
    <recommendedName>
        <fullName evidence="5">Fucosyltransferase</fullName>
        <ecNumber evidence="5">2.4.1.-</ecNumber>
    </recommendedName>
</protein>
<feature type="transmembrane region" description="Helical" evidence="5">
    <location>
        <begin position="7"/>
        <end position="27"/>
    </location>
</feature>
<dbReference type="GO" id="GO:0032580">
    <property type="term" value="C:Golgi cisterna membrane"/>
    <property type="evidence" value="ECO:0007669"/>
    <property type="project" value="UniProtKB-SubCell"/>
</dbReference>
<evidence type="ECO:0000256" key="3">
    <source>
        <dbReference type="ARBA" id="ARBA00022676"/>
    </source>
</evidence>
<dbReference type="UniPathway" id="UPA00378"/>
<dbReference type="PANTHER" id="PTHR11929">
    <property type="entry name" value="ALPHA- 1,3 -FUCOSYLTRANSFERASE"/>
    <property type="match status" value="1"/>
</dbReference>
<proteinExistence type="inferred from homology"/>
<accession>A0A250WP59</accession>
<evidence type="ECO:0000313" key="8">
    <source>
        <dbReference type="Proteomes" id="UP000232323"/>
    </source>
</evidence>
<dbReference type="Proteomes" id="UP000232323">
    <property type="component" value="Unassembled WGS sequence"/>
</dbReference>
<organism evidence="7 8">
    <name type="scientific">Chlamydomonas eustigma</name>
    <dbReference type="NCBI Taxonomy" id="1157962"/>
    <lineage>
        <taxon>Eukaryota</taxon>
        <taxon>Viridiplantae</taxon>
        <taxon>Chlorophyta</taxon>
        <taxon>core chlorophytes</taxon>
        <taxon>Chlorophyceae</taxon>
        <taxon>CS clade</taxon>
        <taxon>Chlamydomonadales</taxon>
        <taxon>Chlamydomonadaceae</taxon>
        <taxon>Chlamydomonas</taxon>
    </lineage>
</organism>
<keyword evidence="3 5" id="KW-0328">Glycosyltransferase</keyword>